<gene>
    <name evidence="8" type="ORF">GXN76_08680</name>
</gene>
<dbReference type="Proteomes" id="UP000503088">
    <property type="component" value="Chromosome"/>
</dbReference>
<keyword evidence="3 6" id="KW-0812">Transmembrane</keyword>
<dbReference type="EMBL" id="CP048104">
    <property type="protein sequence ID" value="QKG84543.1"/>
    <property type="molecule type" value="Genomic_DNA"/>
</dbReference>
<feature type="transmembrane region" description="Helical" evidence="6">
    <location>
        <begin position="144"/>
        <end position="163"/>
    </location>
</feature>
<dbReference type="InterPro" id="IPR019264">
    <property type="entry name" value="DUF2179"/>
</dbReference>
<evidence type="ECO:0000259" key="7">
    <source>
        <dbReference type="Pfam" id="PF10035"/>
    </source>
</evidence>
<sequence length="284" mass="31221">MKRTLEYLTLTIGCLFVAASMELILAPNGMVDGGTTALSIMINHVGGIPIWLILMIFNLPILIFTARYTGKKFFIRTLYANIVTSIALALLKPVPAITSSEVLIVLYGGLLMGLGVGLVVKFGGAVDGTEMLAVWLNKRFHIRVSTFLMAVNAVIFTIAAIIFTLEKAMLSLAVFYIIAKMIDFVLDGLNQARSVMIITDSPELLGEILIKRLNVSITYIYGEGGYSGDHKKIIYCIVDRLEFTKLKELVLETDPRAILEASPVAETAGVEYKTFFHTIMKKSS</sequence>
<evidence type="ECO:0000256" key="4">
    <source>
        <dbReference type="ARBA" id="ARBA00022989"/>
    </source>
</evidence>
<organism evidence="8 9">
    <name type="scientific">Kroppenstedtia pulmonis</name>
    <dbReference type="NCBI Taxonomy" id="1380685"/>
    <lineage>
        <taxon>Bacteria</taxon>
        <taxon>Bacillati</taxon>
        <taxon>Bacillota</taxon>
        <taxon>Bacilli</taxon>
        <taxon>Bacillales</taxon>
        <taxon>Thermoactinomycetaceae</taxon>
        <taxon>Kroppenstedtia</taxon>
    </lineage>
</organism>
<feature type="transmembrane region" description="Helical" evidence="6">
    <location>
        <begin position="7"/>
        <end position="26"/>
    </location>
</feature>
<dbReference type="GO" id="GO:0005886">
    <property type="term" value="C:plasma membrane"/>
    <property type="evidence" value="ECO:0007669"/>
    <property type="project" value="UniProtKB-SubCell"/>
</dbReference>
<dbReference type="InterPro" id="IPR003740">
    <property type="entry name" value="YitT"/>
</dbReference>
<keyword evidence="4 6" id="KW-1133">Transmembrane helix</keyword>
<evidence type="ECO:0000256" key="3">
    <source>
        <dbReference type="ARBA" id="ARBA00022692"/>
    </source>
</evidence>
<evidence type="ECO:0000256" key="1">
    <source>
        <dbReference type="ARBA" id="ARBA00004651"/>
    </source>
</evidence>
<feature type="transmembrane region" description="Helical" evidence="6">
    <location>
        <begin position="73"/>
        <end position="91"/>
    </location>
</feature>
<feature type="transmembrane region" description="Helical" evidence="6">
    <location>
        <begin position="46"/>
        <end position="66"/>
    </location>
</feature>
<dbReference type="CDD" id="cd16380">
    <property type="entry name" value="YitT_C"/>
    <property type="match status" value="1"/>
</dbReference>
<protein>
    <submittedName>
        <fullName evidence="8">YitT family protein</fullName>
    </submittedName>
</protein>
<evidence type="ECO:0000313" key="9">
    <source>
        <dbReference type="Proteomes" id="UP000503088"/>
    </source>
</evidence>
<keyword evidence="9" id="KW-1185">Reference proteome</keyword>
<evidence type="ECO:0000256" key="5">
    <source>
        <dbReference type="ARBA" id="ARBA00023136"/>
    </source>
</evidence>
<reference evidence="8 9" key="1">
    <citation type="submission" date="2020-01" db="EMBL/GenBank/DDBJ databases">
        <authorList>
            <person name="Gulvik C.A."/>
            <person name="Batra D.G."/>
        </authorList>
    </citation>
    <scope>NUCLEOTIDE SEQUENCE [LARGE SCALE GENOMIC DNA]</scope>
    <source>
        <strain evidence="8 9">W9323</strain>
    </source>
</reference>
<keyword evidence="2" id="KW-1003">Cell membrane</keyword>
<dbReference type="Pfam" id="PF10035">
    <property type="entry name" value="DUF2179"/>
    <property type="match status" value="1"/>
</dbReference>
<dbReference type="RefSeq" id="WP_173222333.1">
    <property type="nucleotide sequence ID" value="NZ_CP048104.1"/>
</dbReference>
<feature type="transmembrane region" description="Helical" evidence="6">
    <location>
        <begin position="103"/>
        <end position="123"/>
    </location>
</feature>
<dbReference type="Gene3D" id="3.30.70.120">
    <property type="match status" value="1"/>
</dbReference>
<dbReference type="PANTHER" id="PTHR33545:SF3">
    <property type="entry name" value="UPF0750 MEMBRANE PROTEIN YQFU"/>
    <property type="match status" value="1"/>
</dbReference>
<feature type="domain" description="DUF2179" evidence="7">
    <location>
        <begin position="217"/>
        <end position="269"/>
    </location>
</feature>
<evidence type="ECO:0000256" key="6">
    <source>
        <dbReference type="SAM" id="Phobius"/>
    </source>
</evidence>
<evidence type="ECO:0000256" key="2">
    <source>
        <dbReference type="ARBA" id="ARBA00022475"/>
    </source>
</evidence>
<comment type="subcellular location">
    <subcellularLocation>
        <location evidence="1">Cell membrane</location>
        <topology evidence="1">Multi-pass membrane protein</topology>
    </subcellularLocation>
</comment>
<proteinExistence type="predicted"/>
<dbReference type="PANTHER" id="PTHR33545">
    <property type="entry name" value="UPF0750 MEMBRANE PROTEIN YITT-RELATED"/>
    <property type="match status" value="1"/>
</dbReference>
<dbReference type="PIRSF" id="PIRSF006483">
    <property type="entry name" value="Membrane_protein_YitT"/>
    <property type="match status" value="1"/>
</dbReference>
<dbReference type="AlphaFoldDB" id="A0A7D3Y1Y6"/>
<evidence type="ECO:0000313" key="8">
    <source>
        <dbReference type="EMBL" id="QKG84543.1"/>
    </source>
</evidence>
<dbReference type="Pfam" id="PF02588">
    <property type="entry name" value="YitT_membrane"/>
    <property type="match status" value="1"/>
</dbReference>
<dbReference type="KEGG" id="kpul:GXN76_08680"/>
<accession>A0A7D3Y1Y6</accession>
<dbReference type="InterPro" id="IPR051461">
    <property type="entry name" value="UPF0750_membrane"/>
</dbReference>
<dbReference type="InterPro" id="IPR015867">
    <property type="entry name" value="N-reg_PII/ATP_PRibTrfase_C"/>
</dbReference>
<name>A0A7D3Y1Y6_9BACL</name>
<keyword evidence="5 6" id="KW-0472">Membrane</keyword>